<evidence type="ECO:0000313" key="9">
    <source>
        <dbReference type="EMBL" id="KAK4432844.1"/>
    </source>
</evidence>
<evidence type="ECO:0000313" key="10">
    <source>
        <dbReference type="Proteomes" id="UP001293254"/>
    </source>
</evidence>
<keyword evidence="4 7" id="KW-1133">Transmembrane helix</keyword>
<evidence type="ECO:0000256" key="6">
    <source>
        <dbReference type="ARBA" id="ARBA00023136"/>
    </source>
</evidence>
<dbReference type="PANTHER" id="PTHR24186">
    <property type="entry name" value="PROTEIN PHOSPHATASE 1 REGULATORY SUBUNIT"/>
    <property type="match status" value="1"/>
</dbReference>
<dbReference type="Proteomes" id="UP001293254">
    <property type="component" value="Unassembled WGS sequence"/>
</dbReference>
<sequence>MEIEHALRKAGASSVKDLHLITDDWIPQKARQMTKRLSSQETRTKKPVVKPKSTDWLGRKRSALMVVASLIATVAFQAGLTPPGGVWQDNFTVDENGNPVSNPHSVGQSIMAYQAPRAYGIFMILNTIAFLASLSIILLLVSGLPMRRRRWIDVEGVLREVTEISVLTWLTLMVVVFMGNIVRMNLWVLRKYGYIKEKEIQTEGIDDQEDMLE</sequence>
<evidence type="ECO:0000256" key="4">
    <source>
        <dbReference type="ARBA" id="ARBA00022989"/>
    </source>
</evidence>
<organism evidence="9 10">
    <name type="scientific">Sesamum alatum</name>
    <dbReference type="NCBI Taxonomy" id="300844"/>
    <lineage>
        <taxon>Eukaryota</taxon>
        <taxon>Viridiplantae</taxon>
        <taxon>Streptophyta</taxon>
        <taxon>Embryophyta</taxon>
        <taxon>Tracheophyta</taxon>
        <taxon>Spermatophyta</taxon>
        <taxon>Magnoliopsida</taxon>
        <taxon>eudicotyledons</taxon>
        <taxon>Gunneridae</taxon>
        <taxon>Pentapetalae</taxon>
        <taxon>asterids</taxon>
        <taxon>lamiids</taxon>
        <taxon>Lamiales</taxon>
        <taxon>Pedaliaceae</taxon>
        <taxon>Sesamum</taxon>
    </lineage>
</organism>
<evidence type="ECO:0000256" key="5">
    <source>
        <dbReference type="ARBA" id="ARBA00023043"/>
    </source>
</evidence>
<keyword evidence="3" id="KW-0677">Repeat</keyword>
<reference evidence="9" key="1">
    <citation type="submission" date="2020-06" db="EMBL/GenBank/DDBJ databases">
        <authorList>
            <person name="Li T."/>
            <person name="Hu X."/>
            <person name="Zhang T."/>
            <person name="Song X."/>
            <person name="Zhang H."/>
            <person name="Dai N."/>
            <person name="Sheng W."/>
            <person name="Hou X."/>
            <person name="Wei L."/>
        </authorList>
    </citation>
    <scope>NUCLEOTIDE SEQUENCE</scope>
    <source>
        <strain evidence="9">3651</strain>
        <tissue evidence="9">Leaf</tissue>
    </source>
</reference>
<keyword evidence="6 7" id="KW-0472">Membrane</keyword>
<dbReference type="GO" id="GO:0005886">
    <property type="term" value="C:plasma membrane"/>
    <property type="evidence" value="ECO:0007669"/>
    <property type="project" value="TreeGrafter"/>
</dbReference>
<accession>A0AAE2CST4</accession>
<comment type="caution">
    <text evidence="9">The sequence shown here is derived from an EMBL/GenBank/DDBJ whole genome shotgun (WGS) entry which is preliminary data.</text>
</comment>
<proteinExistence type="predicted"/>
<evidence type="ECO:0000256" key="2">
    <source>
        <dbReference type="ARBA" id="ARBA00022692"/>
    </source>
</evidence>
<feature type="transmembrane region" description="Helical" evidence="7">
    <location>
        <begin position="118"/>
        <end position="141"/>
    </location>
</feature>
<evidence type="ECO:0000259" key="8">
    <source>
        <dbReference type="Pfam" id="PF13962"/>
    </source>
</evidence>
<reference evidence="9" key="2">
    <citation type="journal article" date="2024" name="Plant">
        <title>Genomic evolution and insights into agronomic trait innovations of Sesamum species.</title>
        <authorList>
            <person name="Miao H."/>
            <person name="Wang L."/>
            <person name="Qu L."/>
            <person name="Liu H."/>
            <person name="Sun Y."/>
            <person name="Le M."/>
            <person name="Wang Q."/>
            <person name="Wei S."/>
            <person name="Zheng Y."/>
            <person name="Lin W."/>
            <person name="Duan Y."/>
            <person name="Cao H."/>
            <person name="Xiong S."/>
            <person name="Wang X."/>
            <person name="Wei L."/>
            <person name="Li C."/>
            <person name="Ma Q."/>
            <person name="Ju M."/>
            <person name="Zhao R."/>
            <person name="Li G."/>
            <person name="Mu C."/>
            <person name="Tian Q."/>
            <person name="Mei H."/>
            <person name="Zhang T."/>
            <person name="Gao T."/>
            <person name="Zhang H."/>
        </authorList>
    </citation>
    <scope>NUCLEOTIDE SEQUENCE</scope>
    <source>
        <strain evidence="9">3651</strain>
    </source>
</reference>
<dbReference type="InterPro" id="IPR026961">
    <property type="entry name" value="PGG_dom"/>
</dbReference>
<feature type="transmembrane region" description="Helical" evidence="7">
    <location>
        <begin position="62"/>
        <end position="80"/>
    </location>
</feature>
<dbReference type="EMBL" id="JACGWO010000003">
    <property type="protein sequence ID" value="KAK4432844.1"/>
    <property type="molecule type" value="Genomic_DNA"/>
</dbReference>
<keyword evidence="2 7" id="KW-0812">Transmembrane</keyword>
<dbReference type="AlphaFoldDB" id="A0AAE2CST4"/>
<gene>
    <name evidence="9" type="ORF">Salat_1046600</name>
</gene>
<evidence type="ECO:0000256" key="7">
    <source>
        <dbReference type="SAM" id="Phobius"/>
    </source>
</evidence>
<keyword evidence="5" id="KW-0040">ANK repeat</keyword>
<name>A0AAE2CST4_9LAMI</name>
<keyword evidence="10" id="KW-1185">Reference proteome</keyword>
<feature type="transmembrane region" description="Helical" evidence="7">
    <location>
        <begin position="161"/>
        <end position="182"/>
    </location>
</feature>
<evidence type="ECO:0000256" key="1">
    <source>
        <dbReference type="ARBA" id="ARBA00004141"/>
    </source>
</evidence>
<feature type="domain" description="PGG" evidence="8">
    <location>
        <begin position="55"/>
        <end position="177"/>
    </location>
</feature>
<dbReference type="PANTHER" id="PTHR24186:SF37">
    <property type="entry name" value="PGG DOMAIN-CONTAINING PROTEIN"/>
    <property type="match status" value="1"/>
</dbReference>
<comment type="subcellular location">
    <subcellularLocation>
        <location evidence="1">Membrane</location>
        <topology evidence="1">Multi-pass membrane protein</topology>
    </subcellularLocation>
</comment>
<dbReference type="Pfam" id="PF13962">
    <property type="entry name" value="PGG"/>
    <property type="match status" value="1"/>
</dbReference>
<protein>
    <recommendedName>
        <fullName evidence="8">PGG domain-containing protein</fullName>
    </recommendedName>
</protein>
<evidence type="ECO:0000256" key="3">
    <source>
        <dbReference type="ARBA" id="ARBA00022737"/>
    </source>
</evidence>